<dbReference type="Proteomes" id="UP000321947">
    <property type="component" value="Unassembled WGS sequence"/>
</dbReference>
<comment type="caution">
    <text evidence="2">The sequence shown here is derived from an EMBL/GenBank/DDBJ whole genome shotgun (WGS) entry which is preliminary data.</text>
</comment>
<dbReference type="EMBL" id="SSTD01016690">
    <property type="protein sequence ID" value="TYK00706.1"/>
    <property type="molecule type" value="Genomic_DNA"/>
</dbReference>
<dbReference type="Proteomes" id="UP000321393">
    <property type="component" value="Unassembled WGS sequence"/>
</dbReference>
<organism evidence="2 4">
    <name type="scientific">Cucumis melo var. makuwa</name>
    <name type="common">Oriental melon</name>
    <dbReference type="NCBI Taxonomy" id="1194695"/>
    <lineage>
        <taxon>Eukaryota</taxon>
        <taxon>Viridiplantae</taxon>
        <taxon>Streptophyta</taxon>
        <taxon>Embryophyta</taxon>
        <taxon>Tracheophyta</taxon>
        <taxon>Spermatophyta</taxon>
        <taxon>Magnoliopsida</taxon>
        <taxon>eudicotyledons</taxon>
        <taxon>Gunneridae</taxon>
        <taxon>Pentapetalae</taxon>
        <taxon>rosids</taxon>
        <taxon>fabids</taxon>
        <taxon>Cucurbitales</taxon>
        <taxon>Cucurbitaceae</taxon>
        <taxon>Benincaseae</taxon>
        <taxon>Cucumis</taxon>
    </lineage>
</organism>
<dbReference type="AlphaFoldDB" id="A0A5D3BR16"/>
<evidence type="ECO:0000313" key="1">
    <source>
        <dbReference type="EMBL" id="KAA0052092.1"/>
    </source>
</evidence>
<name>A0A5D3BR16_CUCMM</name>
<sequence length="82" mass="9293">MGFVHDGRYNSIMTPYCFLGTMVYFTKQCLSGVRHLTVLSDRNQPREDGFDCAALIKMKIDCAALKMIIVCTTLKRMIVSSH</sequence>
<evidence type="ECO:0000313" key="4">
    <source>
        <dbReference type="Proteomes" id="UP000321947"/>
    </source>
</evidence>
<protein>
    <submittedName>
        <fullName evidence="2">Uncharacterized protein</fullName>
    </submittedName>
</protein>
<proteinExistence type="predicted"/>
<reference evidence="3 4" key="1">
    <citation type="submission" date="2019-08" db="EMBL/GenBank/DDBJ databases">
        <title>Draft genome sequences of two oriental melons (Cucumis melo L. var makuwa).</title>
        <authorList>
            <person name="Kwon S.-Y."/>
        </authorList>
    </citation>
    <scope>NUCLEOTIDE SEQUENCE [LARGE SCALE GENOMIC DNA]</scope>
    <source>
        <strain evidence="4">cv. Chang Bougi</strain>
        <strain evidence="3">cv. SW 3</strain>
        <tissue evidence="2">Leaf</tissue>
    </source>
</reference>
<accession>A0A5D3BR16</accession>
<evidence type="ECO:0000313" key="2">
    <source>
        <dbReference type="EMBL" id="TYK00706.1"/>
    </source>
</evidence>
<evidence type="ECO:0000313" key="3">
    <source>
        <dbReference type="Proteomes" id="UP000321393"/>
    </source>
</evidence>
<dbReference type="EMBL" id="SSTE01011117">
    <property type="protein sequence ID" value="KAA0052092.1"/>
    <property type="molecule type" value="Genomic_DNA"/>
</dbReference>
<gene>
    <name evidence="2" type="ORF">E5676_scaffold1371G00600</name>
    <name evidence="1" type="ORF">E6C27_scaffold578G00740</name>
</gene>